<accession>A0A0B5FV25</accession>
<dbReference type="HOGENOM" id="CLU_159381_2_2_7"/>
<dbReference type="RefSeq" id="WP_040201374.1">
    <property type="nucleotide sequence ID" value="NZ_CP010311.1"/>
</dbReference>
<dbReference type="AlphaFoldDB" id="A0A0B5FV25"/>
<dbReference type="GO" id="GO:0005506">
    <property type="term" value="F:iron ion binding"/>
    <property type="evidence" value="ECO:0007669"/>
    <property type="project" value="TreeGrafter"/>
</dbReference>
<dbReference type="EMBL" id="CP010311">
    <property type="protein sequence ID" value="AJF07466.1"/>
    <property type="molecule type" value="Genomic_DNA"/>
</dbReference>
<dbReference type="PANTHER" id="PTHR35177:SF2">
    <property type="entry name" value="HYDROGENASE MATURATION FACTOR HYBG"/>
    <property type="match status" value="1"/>
</dbReference>
<sequence length="77" mass="8233">MCLGIPMQIRSIDGDLAQCEIDGVTREASLMLLADPVSEGDFVLIHAGFAISKLDQQEAEETIALFRQILADGGGVE</sequence>
<dbReference type="Gene3D" id="2.30.30.140">
    <property type="match status" value="1"/>
</dbReference>
<dbReference type="InterPro" id="IPR019812">
    <property type="entry name" value="Hydgase_assmbl_chp_CS"/>
</dbReference>
<name>A0A0B5FV25_9BACT</name>
<organism evidence="2 3">
    <name type="scientific">Geoalkalibacter subterraneus</name>
    <dbReference type="NCBI Taxonomy" id="483547"/>
    <lineage>
        <taxon>Bacteria</taxon>
        <taxon>Pseudomonadati</taxon>
        <taxon>Thermodesulfobacteriota</taxon>
        <taxon>Desulfuromonadia</taxon>
        <taxon>Desulfuromonadales</taxon>
        <taxon>Geoalkalibacteraceae</taxon>
        <taxon>Geoalkalibacter</taxon>
    </lineage>
</organism>
<evidence type="ECO:0000313" key="2">
    <source>
        <dbReference type="EMBL" id="AJF07466.1"/>
    </source>
</evidence>
<proteinExistence type="inferred from homology"/>
<dbReference type="Proteomes" id="UP000035036">
    <property type="component" value="Chromosome"/>
</dbReference>
<protein>
    <recommendedName>
        <fullName evidence="4">Hydrogenase assembly protein HypC</fullName>
    </recommendedName>
</protein>
<dbReference type="KEGG" id="gsb:GSUB_14165"/>
<dbReference type="STRING" id="483547.GSUB_14165"/>
<dbReference type="GO" id="GO:1902670">
    <property type="term" value="F:carbon dioxide binding"/>
    <property type="evidence" value="ECO:0007669"/>
    <property type="project" value="TreeGrafter"/>
</dbReference>
<evidence type="ECO:0008006" key="4">
    <source>
        <dbReference type="Google" id="ProtNLM"/>
    </source>
</evidence>
<comment type="similarity">
    <text evidence="1">Belongs to the HupF/HypC family.</text>
</comment>
<dbReference type="GO" id="GO:0051604">
    <property type="term" value="P:protein maturation"/>
    <property type="evidence" value="ECO:0007669"/>
    <property type="project" value="TreeGrafter"/>
</dbReference>
<dbReference type="InterPro" id="IPR001109">
    <property type="entry name" value="Hydrogenase_HupF/HypC"/>
</dbReference>
<gene>
    <name evidence="2" type="ORF">GSUB_14165</name>
</gene>
<dbReference type="Pfam" id="PF01455">
    <property type="entry name" value="HupF_HypC"/>
    <property type="match status" value="1"/>
</dbReference>
<reference evidence="2 3" key="1">
    <citation type="journal article" date="2015" name="Genome Announc.">
        <title>Genomes of Geoalkalibacter ferrihydriticus Z-0531T and Geoalkalibacter subterraneus Red1T, Two Haloalkaliphilic Metal-Reducing Deltaproteobacteria.</title>
        <authorList>
            <person name="Badalamenti J.P."/>
            <person name="Krajmalnik-Brown R."/>
            <person name="Torres C.I."/>
            <person name="Bond D.R."/>
        </authorList>
    </citation>
    <scope>NUCLEOTIDE SEQUENCE [LARGE SCALE GENOMIC DNA]</scope>
    <source>
        <strain evidence="2 3">Red1</strain>
    </source>
</reference>
<dbReference type="PANTHER" id="PTHR35177">
    <property type="entry name" value="HYDROGENASE MATURATION FACTOR HYBG"/>
    <property type="match status" value="1"/>
</dbReference>
<dbReference type="PRINTS" id="PR00445">
    <property type="entry name" value="HUPFHYPC"/>
</dbReference>
<dbReference type="PROSITE" id="PS01097">
    <property type="entry name" value="HUPF_HYPC"/>
    <property type="match status" value="1"/>
</dbReference>
<evidence type="ECO:0000313" key="3">
    <source>
        <dbReference type="Proteomes" id="UP000035036"/>
    </source>
</evidence>
<keyword evidence="3" id="KW-1185">Reference proteome</keyword>
<dbReference type="SUPFAM" id="SSF159127">
    <property type="entry name" value="HupF/HypC-like"/>
    <property type="match status" value="1"/>
</dbReference>
<dbReference type="NCBIfam" id="TIGR00074">
    <property type="entry name" value="hypC_hupF"/>
    <property type="match status" value="1"/>
</dbReference>
<dbReference type="OrthoDB" id="9806017at2"/>
<evidence type="ECO:0000256" key="1">
    <source>
        <dbReference type="ARBA" id="ARBA00006018"/>
    </source>
</evidence>
<dbReference type="FunFam" id="2.30.30.140:FF:000022">
    <property type="entry name" value="Hydrogenase assembly chaperone HybG"/>
    <property type="match status" value="1"/>
</dbReference>